<accession>G1FR16</accession>
<reference evidence="7" key="1">
    <citation type="journal article" date="2011" name="Plant Cell">
        <title>Transcriptional programming and functional interactions within the Phytophthora sojae RXLR effector repertoire.</title>
        <authorList>
            <person name="Wang Q."/>
            <person name="Han C."/>
            <person name="Ferreira A.O."/>
            <person name="Yu X."/>
            <person name="Ye W."/>
            <person name="Tripathy S."/>
            <person name="Kale S.D."/>
            <person name="Gu B."/>
            <person name="Sheng Y."/>
            <person name="Sui Y."/>
            <person name="Wang X."/>
            <person name="Zhang Z."/>
            <person name="Cheng B."/>
            <person name="Dong S."/>
            <person name="Shan W."/>
            <person name="Zheng X."/>
            <person name="Dou D."/>
            <person name="Tyler B.M."/>
            <person name="Wang Y."/>
        </authorList>
    </citation>
    <scope>NUCLEOTIDE SEQUENCE</scope>
    <source>
        <strain evidence="7">P7064</strain>
    </source>
</reference>
<comment type="domain">
    <text evidence="5">The RxLR-dEER motif acts to carry the protein into the host cell cytoplasm through binding to cell surface phosphatidylinositol-3-phosphate.</text>
</comment>
<feature type="compositionally biased region" description="Acidic residues" evidence="6">
    <location>
        <begin position="58"/>
        <end position="73"/>
    </location>
</feature>
<organism evidence="7">
    <name type="scientific">Phytophthora sojae</name>
    <name type="common">Soybean stem and root rot agent</name>
    <name type="synonym">Phytophthora megasperma f. sp. glycines</name>
    <dbReference type="NCBI Taxonomy" id="67593"/>
    <lineage>
        <taxon>Eukaryota</taxon>
        <taxon>Sar</taxon>
        <taxon>Stramenopiles</taxon>
        <taxon>Oomycota</taxon>
        <taxon>Peronosporomycetes</taxon>
        <taxon>Peronosporales</taxon>
        <taxon>Peronosporaceae</taxon>
        <taxon>Phytophthora</taxon>
    </lineage>
</organism>
<evidence type="ECO:0000256" key="6">
    <source>
        <dbReference type="SAM" id="MobiDB-lite"/>
    </source>
</evidence>
<dbReference type="EMBL" id="JN253741">
    <property type="protein sequence ID" value="AEK80554.1"/>
    <property type="molecule type" value="Genomic_DNA"/>
</dbReference>
<comment type="similarity">
    <text evidence="2 5">Belongs to the RxLR effector family.</text>
</comment>
<evidence type="ECO:0000256" key="2">
    <source>
        <dbReference type="ARBA" id="ARBA00010400"/>
    </source>
</evidence>
<name>G1FR16_PHYSO</name>
<evidence type="ECO:0000256" key="1">
    <source>
        <dbReference type="ARBA" id="ARBA00004613"/>
    </source>
</evidence>
<dbReference type="VEuPathDB" id="FungiDB:PHYSODRAFT_288968"/>
<evidence type="ECO:0000256" key="5">
    <source>
        <dbReference type="RuleBase" id="RU367124"/>
    </source>
</evidence>
<evidence type="ECO:0000256" key="4">
    <source>
        <dbReference type="ARBA" id="ARBA00022729"/>
    </source>
</evidence>
<keyword evidence="4 5" id="KW-0732">Signal</keyword>
<sequence>MRLTYFLLVAASTFLSTVDASAGGIKAELPALTSTDAAVPARAVDTSKGKRFLRAYYTDDEDEKDEDDEDEKYEEERANPDL</sequence>
<feature type="region of interest" description="Disordered" evidence="6">
    <location>
        <begin position="57"/>
        <end position="82"/>
    </location>
</feature>
<dbReference type="Pfam" id="PF16810">
    <property type="entry name" value="RXLR"/>
    <property type="match status" value="1"/>
</dbReference>
<feature type="signal peptide" evidence="5">
    <location>
        <begin position="1"/>
        <end position="20"/>
    </location>
</feature>
<proteinExistence type="inferred from homology"/>
<keyword evidence="3 5" id="KW-0964">Secreted</keyword>
<comment type="function">
    <text evidence="5">Effector that suppresses plant defense responses during pathogen infection.</text>
</comment>
<protein>
    <recommendedName>
        <fullName evidence="5">RxLR effector protein</fullName>
    </recommendedName>
</protein>
<dbReference type="InterPro" id="IPR031825">
    <property type="entry name" value="RXLR"/>
</dbReference>
<comment type="subcellular location">
    <subcellularLocation>
        <location evidence="1 5">Secreted</location>
    </subcellularLocation>
</comment>
<dbReference type="GO" id="GO:0005576">
    <property type="term" value="C:extracellular region"/>
    <property type="evidence" value="ECO:0007669"/>
    <property type="project" value="UniProtKB-SubCell"/>
</dbReference>
<dbReference type="AlphaFoldDB" id="G1FR16"/>
<gene>
    <name evidence="7" type="primary">Avh</name>
</gene>
<evidence type="ECO:0000313" key="7">
    <source>
        <dbReference type="EMBL" id="AEK80554.1"/>
    </source>
</evidence>
<evidence type="ECO:0000256" key="3">
    <source>
        <dbReference type="ARBA" id="ARBA00022525"/>
    </source>
</evidence>
<feature type="chain" id="PRO_5028517593" description="RxLR effector protein" evidence="5">
    <location>
        <begin position="21"/>
        <end position="82"/>
    </location>
</feature>